<sequence length="377" mass="40205">MTESPVSAVEQELSRVRDYLKAAGWSVVSAGSRETVWSTHIDERELVVVLPSSSEGLLNIRDDLEGAYATLALAERRLPTEVVADVESEGADSLAVRLTPKTPSGTAPLTLAHDAIGALRQYVLGSASALSYNSLVLPTRRPANAETYAAAARLATSRGSFILNLTLPLRVQKQDDSQALFAESLPFGRRVAKRMQDTATRASALSARLIALGGSLSEFASSSGVGNATELEALAHLGGLSSEYRLRFTQSVLAPSAAPVKLLQITPEQQGVLAEAARYLREMQEKDDITVEGKVVRLFRAAPSGPGDVTISAVLDDSGQERRAKVNLGPEDYAEASRAHLEGLLVRVSGNLTAMGTSSQRLEAPKGFTVVSDIFYE</sequence>
<protein>
    <submittedName>
        <fullName evidence="1">Uncharacterized protein</fullName>
    </submittedName>
</protein>
<reference evidence="1 2" key="1">
    <citation type="submission" date="2020-08" db="EMBL/GenBank/DDBJ databases">
        <title>Sequencing the genomes of 1000 actinobacteria strains.</title>
        <authorList>
            <person name="Klenk H.-P."/>
        </authorList>
    </citation>
    <scope>NUCLEOTIDE SEQUENCE [LARGE SCALE GENOMIC DNA]</scope>
    <source>
        <strain evidence="1 2">DSM 11053</strain>
    </source>
</reference>
<name>A0A7W5JSD5_9ACTN</name>
<keyword evidence="2" id="KW-1185">Reference proteome</keyword>
<evidence type="ECO:0000313" key="2">
    <source>
        <dbReference type="Proteomes" id="UP000565572"/>
    </source>
</evidence>
<dbReference type="AlphaFoldDB" id="A0A7W5JSD5"/>
<comment type="caution">
    <text evidence="1">The sequence shown here is derived from an EMBL/GenBank/DDBJ whole genome shotgun (WGS) entry which is preliminary data.</text>
</comment>
<dbReference type="Proteomes" id="UP000565572">
    <property type="component" value="Unassembled WGS sequence"/>
</dbReference>
<accession>A0A7W5JSD5</accession>
<dbReference type="RefSeq" id="WP_183336429.1">
    <property type="nucleotide sequence ID" value="NZ_JACHZG010000001.1"/>
</dbReference>
<proteinExistence type="predicted"/>
<dbReference type="EMBL" id="JACHZG010000001">
    <property type="protein sequence ID" value="MBB3325486.1"/>
    <property type="molecule type" value="Genomic_DNA"/>
</dbReference>
<organism evidence="1 2">
    <name type="scientific">Microlunatus antarcticus</name>
    <dbReference type="NCBI Taxonomy" id="53388"/>
    <lineage>
        <taxon>Bacteria</taxon>
        <taxon>Bacillati</taxon>
        <taxon>Actinomycetota</taxon>
        <taxon>Actinomycetes</taxon>
        <taxon>Propionibacteriales</taxon>
        <taxon>Propionibacteriaceae</taxon>
        <taxon>Microlunatus</taxon>
    </lineage>
</organism>
<gene>
    <name evidence="1" type="ORF">FHX39_000430</name>
</gene>
<evidence type="ECO:0000313" key="1">
    <source>
        <dbReference type="EMBL" id="MBB3325486.1"/>
    </source>
</evidence>